<comment type="caution">
    <text evidence="5">Lacks conserved residue(s) required for the propagation of feature annotation.</text>
</comment>
<evidence type="ECO:0000256" key="1">
    <source>
        <dbReference type="ARBA" id="ARBA00004707"/>
    </source>
</evidence>
<dbReference type="HAMAP" id="MF_02106">
    <property type="entry name" value="Pup"/>
    <property type="match status" value="1"/>
</dbReference>
<evidence type="ECO:0000256" key="2">
    <source>
        <dbReference type="ARBA" id="ARBA00010616"/>
    </source>
</evidence>
<feature type="cross-link" description="Isoglutamyl lysine isopeptide (Gln-Lys) (interchain with K-? in acceptor proteins)" evidence="5">
    <location>
        <position position="65"/>
    </location>
</feature>
<keyword evidence="5" id="KW-1017">Isopeptide bond</keyword>
<evidence type="ECO:0000313" key="7">
    <source>
        <dbReference type="EMBL" id="MFC3687648.1"/>
    </source>
</evidence>
<organism evidence="7 8">
    <name type="scientific">Aquipuribacter hungaricus</name>
    <dbReference type="NCBI Taxonomy" id="545624"/>
    <lineage>
        <taxon>Bacteria</taxon>
        <taxon>Bacillati</taxon>
        <taxon>Actinomycetota</taxon>
        <taxon>Actinomycetes</taxon>
        <taxon>Micrococcales</taxon>
        <taxon>Intrasporangiaceae</taxon>
        <taxon>Aquipuribacter</taxon>
    </lineage>
</organism>
<comment type="subunit">
    <text evidence="5">Strongly interacts with the proteasome-associated ATPase ARC through a hydrophobic interface; the interacting region of Pup lies in its C-terminal half. There is one Pup binding site per ARC hexamer ring.</text>
</comment>
<keyword evidence="5" id="KW-0833">Ubl conjugation pathway</keyword>
<reference evidence="8" key="1">
    <citation type="journal article" date="2019" name="Int. J. Syst. Evol. Microbiol.">
        <title>The Global Catalogue of Microorganisms (GCM) 10K type strain sequencing project: providing services to taxonomists for standard genome sequencing and annotation.</title>
        <authorList>
            <consortium name="The Broad Institute Genomics Platform"/>
            <consortium name="The Broad Institute Genome Sequencing Center for Infectious Disease"/>
            <person name="Wu L."/>
            <person name="Ma J."/>
        </authorList>
    </citation>
    <scope>NUCLEOTIDE SEQUENCE [LARGE SCALE GENOMIC DNA]</scope>
    <source>
        <strain evidence="8">NCAIM B.02333</strain>
    </source>
</reference>
<evidence type="ECO:0000313" key="8">
    <source>
        <dbReference type="Proteomes" id="UP001595685"/>
    </source>
</evidence>
<accession>A0ABV7WCT6</accession>
<dbReference type="InterPro" id="IPR008515">
    <property type="entry name" value="Ubiquitin-like_Pup"/>
</dbReference>
<protein>
    <recommendedName>
        <fullName evidence="3 5">Prokaryotic ubiquitin-like protein Pup</fullName>
    </recommendedName>
    <alternativeName>
        <fullName evidence="4 5">Bacterial ubiquitin-like modifier</fullName>
    </alternativeName>
</protein>
<comment type="domain">
    <text evidence="5">The N-terminal unstructured half of Pup provides a signal required to initiate unfolding and degradation by the proteasome but is not needed for pupylation, while the C-terminal helical half of Pup interacts with ARC to target proteins to the proteasome.</text>
</comment>
<feature type="compositionally biased region" description="Low complexity" evidence="6">
    <location>
        <begin position="22"/>
        <end position="37"/>
    </location>
</feature>
<evidence type="ECO:0000256" key="3">
    <source>
        <dbReference type="ARBA" id="ARBA00016748"/>
    </source>
</evidence>
<dbReference type="EMBL" id="JBHRWW010000002">
    <property type="protein sequence ID" value="MFC3687648.1"/>
    <property type="molecule type" value="Genomic_DNA"/>
</dbReference>
<proteinExistence type="inferred from homology"/>
<gene>
    <name evidence="5" type="primary">pup</name>
    <name evidence="7" type="ORF">ACFOLH_04765</name>
</gene>
<keyword evidence="8" id="KW-1185">Reference proteome</keyword>
<sequence length="65" mass="7107">MAGQEQQRPQRRSDAPEETEEVAVPTTTSEAPAASDLDSLLDEIDDVLETNSEEFVRGFVQKGGQ</sequence>
<comment type="pathway">
    <text evidence="1 5">Protein degradation; proteasomal Pup-dependent pathway.</text>
</comment>
<dbReference type="Proteomes" id="UP001595685">
    <property type="component" value="Unassembled WGS sequence"/>
</dbReference>
<name>A0ABV7WCT6_9MICO</name>
<evidence type="ECO:0000256" key="4">
    <source>
        <dbReference type="ARBA" id="ARBA00032321"/>
    </source>
</evidence>
<comment type="similarity">
    <text evidence="2 5">Belongs to the prokaryotic ubiquitin-like protein family.</text>
</comment>
<comment type="PTM">
    <text evidence="5">Is modified by deamidation of its C-terminal glutamine to glutamate by the deamidase Dop, a prerequisite to the subsequent pupylation process.</text>
</comment>
<evidence type="ECO:0000256" key="5">
    <source>
        <dbReference type="HAMAP-Rule" id="MF_02106"/>
    </source>
</evidence>
<evidence type="ECO:0000256" key="6">
    <source>
        <dbReference type="SAM" id="MobiDB-lite"/>
    </source>
</evidence>
<feature type="modified residue" description="Deamidated glutamine" evidence="5">
    <location>
        <position position="65"/>
    </location>
</feature>
<dbReference type="NCBIfam" id="TIGR03687">
    <property type="entry name" value="pupylate_cterm"/>
    <property type="match status" value="1"/>
</dbReference>
<dbReference type="RefSeq" id="WP_340289599.1">
    <property type="nucleotide sequence ID" value="NZ_JBBEOI010000009.1"/>
</dbReference>
<comment type="function">
    <text evidence="5">Protein modifier that is covalently attached to lysine residues of substrate proteins, thereby targeting them for proteasomal degradation. The tagging system is termed pupylation.</text>
</comment>
<dbReference type="Pfam" id="PF05639">
    <property type="entry name" value="Pup"/>
    <property type="match status" value="1"/>
</dbReference>
<feature type="region of interest" description="Disordered" evidence="6">
    <location>
        <begin position="1"/>
        <end position="37"/>
    </location>
</feature>
<comment type="caution">
    <text evidence="7">The sequence shown here is derived from an EMBL/GenBank/DDBJ whole genome shotgun (WGS) entry which is preliminary data.</text>
</comment>